<dbReference type="Proteomes" id="UP000256310">
    <property type="component" value="Unassembled WGS sequence"/>
</dbReference>
<protein>
    <submittedName>
        <fullName evidence="1">Uncharacterized protein</fullName>
    </submittedName>
</protein>
<evidence type="ECO:0000313" key="1">
    <source>
        <dbReference type="EMBL" id="RED15129.1"/>
    </source>
</evidence>
<accession>A0A3D9FBC4</accession>
<sequence length="127" mass="13701">MTSIKDLQIFHRSLSDAFDARSEAARKSLETSKRNALAMPEGEIVEELIEGLGKATTDAERVKVVAKLKAKLDKKLAKLAKKLAKASPGTPAKVNGSPLDALLQDLGDIFVNETMRDVHKQIAGSFG</sequence>
<gene>
    <name evidence="1" type="ORF">DFR46_0116</name>
</gene>
<dbReference type="RefSeq" id="WP_116234686.1">
    <property type="nucleotide sequence ID" value="NZ_QRDP01000004.1"/>
</dbReference>
<dbReference type="EMBL" id="QRDP01000004">
    <property type="protein sequence ID" value="RED15129.1"/>
    <property type="molecule type" value="Genomic_DNA"/>
</dbReference>
<comment type="caution">
    <text evidence="1">The sequence shown here is derived from an EMBL/GenBank/DDBJ whole genome shotgun (WGS) entry which is preliminary data.</text>
</comment>
<proteinExistence type="predicted"/>
<reference evidence="1 2" key="1">
    <citation type="submission" date="2018-07" db="EMBL/GenBank/DDBJ databases">
        <title>Genomic Encyclopedia of Type Strains, Phase IV (KMG-IV): sequencing the most valuable type-strain genomes for metagenomic binning, comparative biology and taxonomic classification.</title>
        <authorList>
            <person name="Goeker M."/>
        </authorList>
    </citation>
    <scope>NUCLEOTIDE SEQUENCE [LARGE SCALE GENOMIC DNA]</scope>
    <source>
        <strain evidence="1 2">DSM 26725</strain>
    </source>
</reference>
<organism evidence="1 2">
    <name type="scientific">Parasphingopyxis lamellibrachiae</name>
    <dbReference type="NCBI Taxonomy" id="680125"/>
    <lineage>
        <taxon>Bacteria</taxon>
        <taxon>Pseudomonadati</taxon>
        <taxon>Pseudomonadota</taxon>
        <taxon>Alphaproteobacteria</taxon>
        <taxon>Sphingomonadales</taxon>
        <taxon>Sphingomonadaceae</taxon>
        <taxon>Parasphingopyxis</taxon>
    </lineage>
</organism>
<evidence type="ECO:0000313" key="2">
    <source>
        <dbReference type="Proteomes" id="UP000256310"/>
    </source>
</evidence>
<name>A0A3D9FBC4_9SPHN</name>
<keyword evidence="2" id="KW-1185">Reference proteome</keyword>
<dbReference type="AlphaFoldDB" id="A0A3D9FBC4"/>